<dbReference type="InterPro" id="IPR009014">
    <property type="entry name" value="Transketo_C/PFOR_II"/>
</dbReference>
<sequence>MSASRILIRSRADFKAHRAASCASSEALRALSSYTASTSASQASDSTGLSDANSPDSKPTNFCSAVNDALHIALEQNPRALCFGEDVGFGGVFRCTVGLFDRFGRDRVFNTPLSEQGIVGFGIGAAAMGATPVAEIQFADYIFPAFDQIVNEAAKYRYRSGGDFSCGGLTVRAPYGAVGHGGHYHSQSPEAFFTHVPGIKVVVPSGPKEAKGLLLASIADPDPVVFFEAKMLYRTVVEDVPTGSYTIPLGQARIARSGGDMTLVGWGQQVAVLERAAAMVHEEDGIECEIIDLRTLLPWDRDTVEASVSKTGRLLVSHEAPVTSGFGAEIVAAISRRCFLRLEAPPVRVCGYDTPFPLVFEPLYVPSAQRVADAIRDSCRF</sequence>
<dbReference type="SUPFAM" id="SSF52518">
    <property type="entry name" value="Thiamin diphosphate-binding fold (THDP-binding)"/>
    <property type="match status" value="1"/>
</dbReference>
<dbReference type="CDD" id="cd07036">
    <property type="entry name" value="TPP_PYR_E1-PDHc-beta_like"/>
    <property type="match status" value="1"/>
</dbReference>
<dbReference type="SUPFAM" id="SSF52922">
    <property type="entry name" value="TK C-terminal domain-like"/>
    <property type="match status" value="1"/>
</dbReference>
<dbReference type="EMBL" id="JALJOT010000012">
    <property type="protein sequence ID" value="KAK9904849.1"/>
    <property type="molecule type" value="Genomic_DNA"/>
</dbReference>
<comment type="cofactor">
    <cofactor evidence="1">
        <name>thiamine diphosphate</name>
        <dbReference type="ChEBI" id="CHEBI:58937"/>
    </cofactor>
</comment>
<evidence type="ECO:0000259" key="5">
    <source>
        <dbReference type="SMART" id="SM00861"/>
    </source>
</evidence>
<evidence type="ECO:0000313" key="7">
    <source>
        <dbReference type="Proteomes" id="UP001491310"/>
    </source>
</evidence>
<keyword evidence="7" id="KW-1185">Reference proteome</keyword>
<dbReference type="InterPro" id="IPR033248">
    <property type="entry name" value="Transketolase_C"/>
</dbReference>
<keyword evidence="3" id="KW-0560">Oxidoreductase</keyword>
<dbReference type="Pfam" id="PF02780">
    <property type="entry name" value="Transketolase_C"/>
    <property type="match status" value="1"/>
</dbReference>
<dbReference type="Pfam" id="PF02779">
    <property type="entry name" value="Transket_pyr"/>
    <property type="match status" value="1"/>
</dbReference>
<dbReference type="Gene3D" id="3.40.50.970">
    <property type="match status" value="1"/>
</dbReference>
<evidence type="ECO:0000256" key="3">
    <source>
        <dbReference type="ARBA" id="ARBA00023002"/>
    </source>
</evidence>
<dbReference type="Proteomes" id="UP001491310">
    <property type="component" value="Unassembled WGS sequence"/>
</dbReference>
<dbReference type="Gene3D" id="3.40.50.920">
    <property type="match status" value="1"/>
</dbReference>
<comment type="caution">
    <text evidence="6">The sequence shown here is derived from an EMBL/GenBank/DDBJ whole genome shotgun (WGS) entry which is preliminary data.</text>
</comment>
<accession>A0ABR2YGA2</accession>
<proteinExistence type="predicted"/>
<dbReference type="InterPro" id="IPR005475">
    <property type="entry name" value="Transketolase-like_Pyr-bd"/>
</dbReference>
<dbReference type="PANTHER" id="PTHR42980:SF1">
    <property type="entry name" value="2-OXOISOVALERATE DEHYDROGENASE SUBUNIT BETA, MITOCHONDRIAL"/>
    <property type="match status" value="1"/>
</dbReference>
<protein>
    <recommendedName>
        <fullName evidence="2">3-methyl-2-oxobutanoate dehydrogenase (2-methylpropanoyl-transferring)</fullName>
        <ecNumber evidence="2">1.2.4.4</ecNumber>
    </recommendedName>
</protein>
<feature type="domain" description="Transketolase-like pyrimidine-binding" evidence="5">
    <location>
        <begin position="60"/>
        <end position="235"/>
    </location>
</feature>
<evidence type="ECO:0000313" key="6">
    <source>
        <dbReference type="EMBL" id="KAK9904849.1"/>
    </source>
</evidence>
<organism evidence="6 7">
    <name type="scientific">Coccomyxa subellipsoidea</name>
    <dbReference type="NCBI Taxonomy" id="248742"/>
    <lineage>
        <taxon>Eukaryota</taxon>
        <taxon>Viridiplantae</taxon>
        <taxon>Chlorophyta</taxon>
        <taxon>core chlorophytes</taxon>
        <taxon>Trebouxiophyceae</taxon>
        <taxon>Trebouxiophyceae incertae sedis</taxon>
        <taxon>Coccomyxaceae</taxon>
        <taxon>Coccomyxa</taxon>
    </lineage>
</organism>
<evidence type="ECO:0000256" key="4">
    <source>
        <dbReference type="ARBA" id="ARBA00051764"/>
    </source>
</evidence>
<evidence type="ECO:0000256" key="1">
    <source>
        <dbReference type="ARBA" id="ARBA00001964"/>
    </source>
</evidence>
<dbReference type="EC" id="1.2.4.4" evidence="2"/>
<name>A0ABR2YGA2_9CHLO</name>
<evidence type="ECO:0000256" key="2">
    <source>
        <dbReference type="ARBA" id="ARBA00012277"/>
    </source>
</evidence>
<comment type="catalytic activity">
    <reaction evidence="4">
        <text>N(6)-[(R)-lipoyl]-L-lysyl-[protein] + 3-methyl-2-oxobutanoate + H(+) = N(6)-[(R)-S(8)-2-methylpropanoyldihydrolipoyl]-L-lysyl-[protein] + CO2</text>
        <dbReference type="Rhea" id="RHEA:13457"/>
        <dbReference type="Rhea" id="RHEA-COMP:10474"/>
        <dbReference type="Rhea" id="RHEA-COMP:10497"/>
        <dbReference type="ChEBI" id="CHEBI:11851"/>
        <dbReference type="ChEBI" id="CHEBI:15378"/>
        <dbReference type="ChEBI" id="CHEBI:16526"/>
        <dbReference type="ChEBI" id="CHEBI:83099"/>
        <dbReference type="ChEBI" id="CHEBI:83142"/>
        <dbReference type="EC" id="1.2.4.4"/>
    </reaction>
    <physiologicalReaction direction="left-to-right" evidence="4">
        <dbReference type="Rhea" id="RHEA:13458"/>
    </physiologicalReaction>
</comment>
<gene>
    <name evidence="6" type="ORF">WJX75_003815</name>
</gene>
<reference evidence="6 7" key="1">
    <citation type="journal article" date="2024" name="Nat. Commun.">
        <title>Phylogenomics reveals the evolutionary origins of lichenization in chlorophyte algae.</title>
        <authorList>
            <person name="Puginier C."/>
            <person name="Libourel C."/>
            <person name="Otte J."/>
            <person name="Skaloud P."/>
            <person name="Haon M."/>
            <person name="Grisel S."/>
            <person name="Petersen M."/>
            <person name="Berrin J.G."/>
            <person name="Delaux P.M."/>
            <person name="Dal Grande F."/>
            <person name="Keller J."/>
        </authorList>
    </citation>
    <scope>NUCLEOTIDE SEQUENCE [LARGE SCALE GENOMIC DNA]</scope>
    <source>
        <strain evidence="6 7">SAG 216-7</strain>
    </source>
</reference>
<dbReference type="PANTHER" id="PTHR42980">
    <property type="entry name" value="2-OXOISOVALERATE DEHYDROGENASE SUBUNIT BETA-RELATED"/>
    <property type="match status" value="1"/>
</dbReference>
<dbReference type="InterPro" id="IPR029061">
    <property type="entry name" value="THDP-binding"/>
</dbReference>
<dbReference type="SMART" id="SM00861">
    <property type="entry name" value="Transket_pyr"/>
    <property type="match status" value="1"/>
</dbReference>